<organism evidence="2">
    <name type="scientific">Daucus carota subsp. sativus</name>
    <name type="common">Carrot</name>
    <dbReference type="NCBI Taxonomy" id="79200"/>
    <lineage>
        <taxon>Eukaryota</taxon>
        <taxon>Viridiplantae</taxon>
        <taxon>Streptophyta</taxon>
        <taxon>Embryophyta</taxon>
        <taxon>Tracheophyta</taxon>
        <taxon>Spermatophyta</taxon>
        <taxon>Magnoliopsida</taxon>
        <taxon>eudicotyledons</taxon>
        <taxon>Gunneridae</taxon>
        <taxon>Pentapetalae</taxon>
        <taxon>asterids</taxon>
        <taxon>campanulids</taxon>
        <taxon>Apiales</taxon>
        <taxon>Apiaceae</taxon>
        <taxon>Apioideae</taxon>
        <taxon>Scandiceae</taxon>
        <taxon>Daucinae</taxon>
        <taxon>Daucus</taxon>
        <taxon>Daucus sect. Daucus</taxon>
    </lineage>
</organism>
<feature type="region of interest" description="Disordered" evidence="1">
    <location>
        <begin position="51"/>
        <end position="73"/>
    </location>
</feature>
<evidence type="ECO:0000256" key="1">
    <source>
        <dbReference type="SAM" id="MobiDB-lite"/>
    </source>
</evidence>
<dbReference type="Gramene" id="KZN04248">
    <property type="protein sequence ID" value="KZN04248"/>
    <property type="gene ID" value="DCAR_005110"/>
</dbReference>
<comment type="caution">
    <text evidence="2">The sequence shown here is derived from an EMBL/GenBank/DDBJ whole genome shotgun (WGS) entry which is preliminary data.</text>
</comment>
<accession>A0A166CRU5</accession>
<evidence type="ECO:0000313" key="2">
    <source>
        <dbReference type="EMBL" id="KZN04248.1"/>
    </source>
</evidence>
<name>A0A166CRU5_DAUCS</name>
<proteinExistence type="predicted"/>
<gene>
    <name evidence="2" type="ORF">DCAR_005110</name>
</gene>
<reference evidence="2" key="1">
    <citation type="journal article" date="2016" name="Nat. Genet.">
        <title>A high-quality carrot genome assembly provides new insights into carotenoid accumulation and asterid genome evolution.</title>
        <authorList>
            <person name="Iorizzo M."/>
            <person name="Ellison S."/>
            <person name="Senalik D."/>
            <person name="Zeng P."/>
            <person name="Satapoomin P."/>
            <person name="Huang J."/>
            <person name="Bowman M."/>
            <person name="Iovene M."/>
            <person name="Sanseverino W."/>
            <person name="Cavagnaro P."/>
            <person name="Yildiz M."/>
            <person name="Macko-Podgorni A."/>
            <person name="Moranska E."/>
            <person name="Grzebelus E."/>
            <person name="Grzebelus D."/>
            <person name="Ashrafi H."/>
            <person name="Zheng Z."/>
            <person name="Cheng S."/>
            <person name="Spooner D."/>
            <person name="Van Deynze A."/>
            <person name="Simon P."/>
        </authorList>
    </citation>
    <scope>NUCLEOTIDE SEQUENCE [LARGE SCALE GENOMIC DNA]</scope>
    <source>
        <tissue evidence="2">Leaf</tissue>
    </source>
</reference>
<dbReference type="EMBL" id="LNRQ01000002">
    <property type="protein sequence ID" value="KZN04248.1"/>
    <property type="molecule type" value="Genomic_DNA"/>
</dbReference>
<protein>
    <submittedName>
        <fullName evidence="2">Uncharacterized protein</fullName>
    </submittedName>
</protein>
<dbReference type="AlphaFoldDB" id="A0A166CRU5"/>
<sequence>MMTENKGGNDVVIDAQRRCEHDENILAEGNELNMDLSENNLIVEDSLHMDEENFEGGSGENEGIDDANSYENKNKGGNDVIIDANGDCKHDKNIWANGNDLNMDINENNLIVELQYT</sequence>